<proteinExistence type="predicted"/>
<evidence type="ECO:0000313" key="3">
    <source>
        <dbReference type="WBParaSite" id="ACRNAN_scaffold324.g11946.t1"/>
    </source>
</evidence>
<organism evidence="2 3">
    <name type="scientific">Acrobeloides nanus</name>
    <dbReference type="NCBI Taxonomy" id="290746"/>
    <lineage>
        <taxon>Eukaryota</taxon>
        <taxon>Metazoa</taxon>
        <taxon>Ecdysozoa</taxon>
        <taxon>Nematoda</taxon>
        <taxon>Chromadorea</taxon>
        <taxon>Rhabditida</taxon>
        <taxon>Tylenchina</taxon>
        <taxon>Cephalobomorpha</taxon>
        <taxon>Cephaloboidea</taxon>
        <taxon>Cephalobidae</taxon>
        <taxon>Acrobeloides</taxon>
    </lineage>
</organism>
<sequence length="106" mass="11701">MLTFGSLGLSLGINLANAITVLTNVAYDNLNPFYTGQVLPQIAAFKARGMTFNGICNNDYRFINSFYTLKRSKTIMNRIKAGFSTSDWTAIRTKLASYIQFAANGV</sequence>
<feature type="chain" id="PRO_5037894026" evidence="1">
    <location>
        <begin position="19"/>
        <end position="106"/>
    </location>
</feature>
<dbReference type="WBParaSite" id="ACRNAN_scaffold324.g11946.t1">
    <property type="protein sequence ID" value="ACRNAN_scaffold324.g11946.t1"/>
    <property type="gene ID" value="ACRNAN_scaffold324.g11946"/>
</dbReference>
<keyword evidence="2" id="KW-1185">Reference proteome</keyword>
<evidence type="ECO:0000313" key="2">
    <source>
        <dbReference type="Proteomes" id="UP000887540"/>
    </source>
</evidence>
<name>A0A914DMH2_9BILA</name>
<accession>A0A914DMH2</accession>
<dbReference type="AlphaFoldDB" id="A0A914DMH2"/>
<evidence type="ECO:0000256" key="1">
    <source>
        <dbReference type="SAM" id="SignalP"/>
    </source>
</evidence>
<keyword evidence="1" id="KW-0732">Signal</keyword>
<feature type="signal peptide" evidence="1">
    <location>
        <begin position="1"/>
        <end position="18"/>
    </location>
</feature>
<dbReference type="Proteomes" id="UP000887540">
    <property type="component" value="Unplaced"/>
</dbReference>
<reference evidence="3" key="1">
    <citation type="submission" date="2022-11" db="UniProtKB">
        <authorList>
            <consortium name="WormBaseParasite"/>
        </authorList>
    </citation>
    <scope>IDENTIFICATION</scope>
</reference>
<protein>
    <submittedName>
        <fullName evidence="3">Sperm-lysin</fullName>
    </submittedName>
</protein>